<dbReference type="CDD" id="cd03470">
    <property type="entry name" value="Rieske_cytochrome_bc1"/>
    <property type="match status" value="1"/>
</dbReference>
<comment type="miscellaneous">
    <text evidence="11">The Rieske protein is a high potential 2Fe-2S protein.</text>
</comment>
<dbReference type="WBParaSite" id="mrna-Wban_03570">
    <property type="protein sequence ID" value="mrna-Wban_03570"/>
    <property type="gene ID" value="Wban_03570"/>
</dbReference>
<evidence type="ECO:0000256" key="11">
    <source>
        <dbReference type="RuleBase" id="RU004494"/>
    </source>
</evidence>
<evidence type="ECO:0000313" key="14">
    <source>
        <dbReference type="Proteomes" id="UP000093561"/>
    </source>
</evidence>
<feature type="transmembrane region" description="Helical" evidence="11">
    <location>
        <begin position="89"/>
        <end position="107"/>
    </location>
</feature>
<dbReference type="GO" id="GO:0005743">
    <property type="term" value="C:mitochondrial inner membrane"/>
    <property type="evidence" value="ECO:0007669"/>
    <property type="project" value="UniProtKB-SubCell"/>
</dbReference>
<dbReference type="GO" id="GO:0051537">
    <property type="term" value="F:2 iron, 2 sulfur cluster binding"/>
    <property type="evidence" value="ECO:0007669"/>
    <property type="project" value="UniProtKB-KW"/>
</dbReference>
<evidence type="ECO:0000259" key="13">
    <source>
        <dbReference type="PROSITE" id="PS51296"/>
    </source>
</evidence>
<dbReference type="InterPro" id="IPR014349">
    <property type="entry name" value="Rieske_Fe-S_prot"/>
</dbReference>
<evidence type="ECO:0000256" key="1">
    <source>
        <dbReference type="ARBA" id="ARBA00004167"/>
    </source>
</evidence>
<keyword evidence="12" id="KW-0679">Respiratory chain</keyword>
<keyword evidence="7" id="KW-0408">Iron</keyword>
<dbReference type="InterPro" id="IPR006317">
    <property type="entry name" value="Ubiquinol_cyt_c_Rdtase_Fe-S-su"/>
</dbReference>
<keyword evidence="4" id="KW-0001">2Fe-2S</keyword>
<dbReference type="WBParaSite" id="maker-PairedContig_1145-snap-gene-2.40-mRNA-1">
    <property type="protein sequence ID" value="maker-PairedContig_1145-snap-gene-2.40-mRNA-1"/>
    <property type="gene ID" value="maker-PairedContig_1145-snap-gene-2.40"/>
</dbReference>
<evidence type="ECO:0000256" key="3">
    <source>
        <dbReference type="ARBA" id="ARBA00022692"/>
    </source>
</evidence>
<keyword evidence="3 11" id="KW-0812">Transmembrane</keyword>
<dbReference type="PROSITE" id="PS51296">
    <property type="entry name" value="RIESKE"/>
    <property type="match status" value="1"/>
</dbReference>
<dbReference type="Proteomes" id="UP000093561">
    <property type="component" value="Unassembled WGS sequence"/>
</dbReference>
<keyword evidence="9 11" id="KW-0472">Membrane</keyword>
<dbReference type="STRING" id="6293.A0A1I8E9W4"/>
<evidence type="ECO:0000313" key="15">
    <source>
        <dbReference type="WBParaSite" id="maker-PairedContig_1145-snap-gene-2.40-mRNA-1"/>
    </source>
</evidence>
<dbReference type="InterPro" id="IPR036922">
    <property type="entry name" value="Rieske_2Fe-2S_sf"/>
</dbReference>
<dbReference type="InterPro" id="IPR005805">
    <property type="entry name" value="Rieske_Fe-S_prot_C"/>
</dbReference>
<dbReference type="SUPFAM" id="SSF50022">
    <property type="entry name" value="ISP domain"/>
    <property type="match status" value="1"/>
</dbReference>
<dbReference type="FunFam" id="2.102.10.10:FF:000001">
    <property type="entry name" value="Cytochrome b-c1 complex subunit Rieske, mitochondrial"/>
    <property type="match status" value="1"/>
</dbReference>
<dbReference type="InterPro" id="IPR017941">
    <property type="entry name" value="Rieske_2Fe-2S"/>
</dbReference>
<reference evidence="15" key="3">
    <citation type="submission" date="2016-11" db="UniProtKB">
        <authorList>
            <consortium name="WormBaseParasite"/>
        </authorList>
    </citation>
    <scope>IDENTIFICATION</scope>
    <source>
        <strain evidence="15 16">pt0022</strain>
    </source>
</reference>
<evidence type="ECO:0000256" key="12">
    <source>
        <dbReference type="RuleBase" id="RU004495"/>
    </source>
</evidence>
<evidence type="ECO:0000256" key="8">
    <source>
        <dbReference type="ARBA" id="ARBA00023014"/>
    </source>
</evidence>
<reference evidence="14" key="1">
    <citation type="submission" date="2015-03" db="EMBL/GenBank/DDBJ databases">
        <title>Wuchereria bancrofti Genome Sequencing Papua New Guinea Strain.</title>
        <authorList>
            <person name="Small S.T."/>
            <person name="Serre D."/>
            <person name="Zimmerman P.A."/>
        </authorList>
    </citation>
    <scope>NUCLEOTIDE SEQUENCE [LARGE SCALE GENOMIC DNA]</scope>
    <source>
        <strain evidence="14">pt0022</strain>
    </source>
</reference>
<keyword evidence="12" id="KW-0496">Mitochondrion</keyword>
<dbReference type="Gene3D" id="2.102.10.10">
    <property type="entry name" value="Rieske [2Fe-2S] iron-sulphur domain"/>
    <property type="match status" value="1"/>
</dbReference>
<evidence type="ECO:0000256" key="7">
    <source>
        <dbReference type="ARBA" id="ARBA00023004"/>
    </source>
</evidence>
<sequence>MQSTMAIKWIYNIGNGGVTLLTKQILQQEIKKHSYSSQSVKNLYNLLLQTCRLAHSCIRFPDINNRRIITDPTKAASSTEDMRRSIRQGVIYGIGGAIYLMMATKLVQTAVRFKNMPSDQVALGTTRINLDEIHEGQCKTFKWRGKPLFVKHRTKAEIEEARNVKLCELRDPEEDSARVKRPEWLILIAVCPHLGCVPLHGKGEYDAWLCPCHSSLFDKSGRIRSGPSPSNLEVPPYKFYDDHTVVIGEE</sequence>
<accession>A0A1I8E9W4</accession>
<keyword evidence="5" id="KW-0479">Metal-binding</keyword>
<keyword evidence="11" id="KW-0813">Transport</keyword>
<dbReference type="AlphaFoldDB" id="A0A1I8E9W4"/>
<keyword evidence="11" id="KW-0249">Electron transport</keyword>
<protein>
    <recommendedName>
        <fullName evidence="11">Cytochrome b-c1 complex subunit Rieske, mitochondrial</fullName>
        <ecNumber evidence="11">7.1.1.8</ecNumber>
    </recommendedName>
</protein>
<proteinExistence type="inferred from homology"/>
<dbReference type="PANTHER" id="PTHR10134">
    <property type="entry name" value="CYTOCHROME B-C1 COMPLEX SUBUNIT RIESKE, MITOCHONDRIAL"/>
    <property type="match status" value="1"/>
</dbReference>
<comment type="catalytic activity">
    <reaction evidence="11">
        <text>a quinol + 2 Fe(III)-[cytochrome c](out) = a quinone + 2 Fe(II)-[cytochrome c](out) + 2 H(+)(out)</text>
        <dbReference type="Rhea" id="RHEA:11484"/>
        <dbReference type="Rhea" id="RHEA-COMP:10350"/>
        <dbReference type="Rhea" id="RHEA-COMP:14399"/>
        <dbReference type="ChEBI" id="CHEBI:15378"/>
        <dbReference type="ChEBI" id="CHEBI:24646"/>
        <dbReference type="ChEBI" id="CHEBI:29033"/>
        <dbReference type="ChEBI" id="CHEBI:29034"/>
        <dbReference type="ChEBI" id="CHEBI:132124"/>
        <dbReference type="EC" id="7.1.1.8"/>
    </reaction>
</comment>
<keyword evidence="6 11" id="KW-1133">Transmembrane helix</keyword>
<comment type="cofactor">
    <cofactor evidence="11">
        <name>[2Fe-2S] cluster</name>
        <dbReference type="ChEBI" id="CHEBI:190135"/>
    </cofactor>
    <text evidence="11">Binds 1 [2Fe-2S] cluster per subunit.</text>
</comment>
<comment type="subcellular location">
    <subcellularLocation>
        <location evidence="1">Membrane</location>
        <topology evidence="1">Single-pass membrane protein</topology>
    </subcellularLocation>
    <subcellularLocation>
        <location evidence="12">Mitochondrion inner membrane</location>
    </subcellularLocation>
</comment>
<evidence type="ECO:0000256" key="4">
    <source>
        <dbReference type="ARBA" id="ARBA00022714"/>
    </source>
</evidence>
<dbReference type="GO" id="GO:0046872">
    <property type="term" value="F:metal ion binding"/>
    <property type="evidence" value="ECO:0007669"/>
    <property type="project" value="UniProtKB-KW"/>
</dbReference>
<evidence type="ECO:0000256" key="6">
    <source>
        <dbReference type="ARBA" id="ARBA00022989"/>
    </source>
</evidence>
<comment type="similarity">
    <text evidence="2">Belongs to the Rieske iron-sulfur protein family.</text>
</comment>
<dbReference type="Pfam" id="PF00355">
    <property type="entry name" value="Rieske"/>
    <property type="match status" value="1"/>
</dbReference>
<evidence type="ECO:0000256" key="10">
    <source>
        <dbReference type="ARBA" id="ARBA00023157"/>
    </source>
</evidence>
<organism evidence="15">
    <name type="scientific">Wuchereria bancrofti</name>
    <dbReference type="NCBI Taxonomy" id="6293"/>
    <lineage>
        <taxon>Eukaryota</taxon>
        <taxon>Metazoa</taxon>
        <taxon>Ecdysozoa</taxon>
        <taxon>Nematoda</taxon>
        <taxon>Chromadorea</taxon>
        <taxon>Rhabditida</taxon>
        <taxon>Spirurina</taxon>
        <taxon>Spiruromorpha</taxon>
        <taxon>Filarioidea</taxon>
        <taxon>Onchocercidae</taxon>
        <taxon>Wuchereria</taxon>
    </lineage>
</organism>
<evidence type="ECO:0000313" key="16">
    <source>
        <dbReference type="WBParaSite" id="mrna-Wban_03570"/>
    </source>
</evidence>
<dbReference type="InterPro" id="IPR004192">
    <property type="entry name" value="Rieske_TM"/>
</dbReference>
<dbReference type="NCBIfam" id="TIGR01416">
    <property type="entry name" value="Rieske_proteo"/>
    <property type="match status" value="1"/>
</dbReference>
<dbReference type="PRINTS" id="PR00162">
    <property type="entry name" value="RIESKE"/>
</dbReference>
<keyword evidence="8" id="KW-0411">Iron-sulfur</keyword>
<evidence type="ECO:0000256" key="9">
    <source>
        <dbReference type="ARBA" id="ARBA00023136"/>
    </source>
</evidence>
<keyword evidence="10" id="KW-1015">Disulfide bond</keyword>
<evidence type="ECO:0000256" key="2">
    <source>
        <dbReference type="ARBA" id="ARBA00010651"/>
    </source>
</evidence>
<name>A0A1I8E9W4_WUCBA</name>
<dbReference type="EC" id="7.1.1.8" evidence="11"/>
<evidence type="ECO:0000256" key="5">
    <source>
        <dbReference type="ARBA" id="ARBA00022723"/>
    </source>
</evidence>
<dbReference type="Pfam" id="PF02921">
    <property type="entry name" value="UCR_TM"/>
    <property type="match status" value="1"/>
</dbReference>
<feature type="domain" description="Rieske" evidence="13">
    <location>
        <begin position="152"/>
        <end position="246"/>
    </location>
</feature>
<dbReference type="GO" id="GO:0008121">
    <property type="term" value="F:quinol-cytochrome-c reductase activity"/>
    <property type="evidence" value="ECO:0007669"/>
    <property type="project" value="UniProtKB-EC"/>
</dbReference>
<reference evidence="14" key="2">
    <citation type="journal article" date="2016" name="Mol. Ecol.">
        <title>Population genomics of the filarial nematode parasite Wuchereria bancrofti from mosquitoes.</title>
        <authorList>
            <person name="Small S.T."/>
            <person name="Reimer L.J."/>
            <person name="Tisch D.J."/>
            <person name="King C.L."/>
            <person name="Christensen B.M."/>
            <person name="Siba P.M."/>
            <person name="Kazura J.W."/>
            <person name="Serre D."/>
            <person name="Zimmerman P.A."/>
        </authorList>
    </citation>
    <scope>NUCLEOTIDE SEQUENCE</scope>
    <source>
        <strain evidence="14">pt0022</strain>
    </source>
</reference>